<dbReference type="Gene3D" id="3.40.630.40">
    <property type="entry name" value="Zn-dependent exopeptidases"/>
    <property type="match status" value="1"/>
</dbReference>
<dbReference type="InterPro" id="IPR010247">
    <property type="entry name" value="HutG_amidohyd"/>
</dbReference>
<evidence type="ECO:0000313" key="1">
    <source>
        <dbReference type="EMBL" id="SFZ76369.1"/>
    </source>
</evidence>
<dbReference type="Proteomes" id="UP000186513">
    <property type="component" value="Unassembled WGS sequence"/>
</dbReference>
<dbReference type="NCBIfam" id="TIGR02017">
    <property type="entry name" value="hutG_amidohyd"/>
    <property type="match status" value="1"/>
</dbReference>
<sequence length="262" mass="29027">MHTYTLHQGSRPLLISMPHVGTALPPDLAARMLPVARELDDTDWHLATLYGFARELGASLIVPVYSRYVIDLNRPRDNANLYPGQDTTGLCPVDTFAKAPLYAPGDAPSDEEIAARVPVYWQPYHDALSQELARIQAEHGRALLWEAHSIRSEVPRFFDGRLPDFNLGSANGASCRPGLGEALLDVVQRHGGYSGVLNGRFKGGQITRQYGQPAQGIDAIQLELSQRTYMQEDRPYPYVAQLAAEVQPLLRQLLQTLLDFPG</sequence>
<name>A0A1K2HIN1_9NEIS</name>
<organism evidence="1 2">
    <name type="scientific">Chitinimonas taiwanensis DSM 18899</name>
    <dbReference type="NCBI Taxonomy" id="1121279"/>
    <lineage>
        <taxon>Bacteria</taxon>
        <taxon>Pseudomonadati</taxon>
        <taxon>Pseudomonadota</taxon>
        <taxon>Betaproteobacteria</taxon>
        <taxon>Neisseriales</taxon>
        <taxon>Chitinibacteraceae</taxon>
        <taxon>Chitinimonas</taxon>
    </lineage>
</organism>
<evidence type="ECO:0000313" key="2">
    <source>
        <dbReference type="Proteomes" id="UP000186513"/>
    </source>
</evidence>
<protein>
    <submittedName>
        <fullName evidence="1">N-formylglutamate deformylase</fullName>
    </submittedName>
</protein>
<keyword evidence="2" id="KW-1185">Reference proteome</keyword>
<dbReference type="SUPFAM" id="SSF53187">
    <property type="entry name" value="Zn-dependent exopeptidases"/>
    <property type="match status" value="1"/>
</dbReference>
<dbReference type="EMBL" id="FPKR01000007">
    <property type="protein sequence ID" value="SFZ76369.1"/>
    <property type="molecule type" value="Genomic_DNA"/>
</dbReference>
<accession>A0A1K2HIN1</accession>
<dbReference type="STRING" id="1121279.SAMN02745887_01928"/>
<dbReference type="Pfam" id="PF05013">
    <property type="entry name" value="FGase"/>
    <property type="match status" value="1"/>
</dbReference>
<dbReference type="OrthoDB" id="8716700at2"/>
<reference evidence="1 2" key="1">
    <citation type="submission" date="2016-11" db="EMBL/GenBank/DDBJ databases">
        <authorList>
            <person name="Jaros S."/>
            <person name="Januszkiewicz K."/>
            <person name="Wedrychowicz H."/>
        </authorList>
    </citation>
    <scope>NUCLEOTIDE SEQUENCE [LARGE SCALE GENOMIC DNA]</scope>
    <source>
        <strain evidence="1 2">DSM 18899</strain>
    </source>
</reference>
<dbReference type="InterPro" id="IPR007709">
    <property type="entry name" value="N-FG_amidohydro"/>
</dbReference>
<gene>
    <name evidence="1" type="ORF">SAMN02745887_01928</name>
</gene>
<proteinExistence type="predicted"/>
<dbReference type="AlphaFoldDB" id="A0A1K2HIN1"/>
<dbReference type="RefSeq" id="WP_072428447.1">
    <property type="nucleotide sequence ID" value="NZ_FPKR01000007.1"/>
</dbReference>